<feature type="domain" description="SsuA/THI5-like" evidence="2">
    <location>
        <begin position="47"/>
        <end position="263"/>
    </location>
</feature>
<gene>
    <name evidence="3" type="ORF">A4A58_16720</name>
</gene>
<organism evidence="3 4">
    <name type="scientific">Tardiphaga robiniae</name>
    <dbReference type="NCBI Taxonomy" id="943830"/>
    <lineage>
        <taxon>Bacteria</taxon>
        <taxon>Pseudomonadati</taxon>
        <taxon>Pseudomonadota</taxon>
        <taxon>Alphaproteobacteria</taxon>
        <taxon>Hyphomicrobiales</taxon>
        <taxon>Nitrobacteraceae</taxon>
        <taxon>Tardiphaga</taxon>
    </lineage>
</organism>
<dbReference type="InterPro" id="IPR027939">
    <property type="entry name" value="NMT1/THI5"/>
</dbReference>
<reference evidence="3 4" key="1">
    <citation type="submission" date="2016-03" db="EMBL/GenBank/DDBJ databases">
        <title>Microsymbionts genomes from the relict species Vavilovia formosa (Stev.) Fed.</title>
        <authorList>
            <person name="Kopat V."/>
            <person name="Chirak E."/>
            <person name="Kimeklis A."/>
            <person name="Andronov E."/>
        </authorList>
    </citation>
    <scope>NUCLEOTIDE SEQUENCE [LARGE SCALE GENOMIC DNA]</scope>
    <source>
        <strain evidence="3 4">Vaf07</strain>
    </source>
</reference>
<comment type="caution">
    <text evidence="3">The sequence shown here is derived from an EMBL/GenBank/DDBJ whole genome shotgun (WGS) entry which is preliminary data.</text>
</comment>
<proteinExistence type="predicted"/>
<dbReference type="STRING" id="943830.A4A58_16720"/>
<dbReference type="EMBL" id="LVYV01000054">
    <property type="protein sequence ID" value="KZD20882.1"/>
    <property type="molecule type" value="Genomic_DNA"/>
</dbReference>
<dbReference type="OrthoDB" id="9815602at2"/>
<dbReference type="InterPro" id="IPR015168">
    <property type="entry name" value="SsuA/THI5"/>
</dbReference>
<dbReference type="Pfam" id="PF09084">
    <property type="entry name" value="NMT1"/>
    <property type="match status" value="1"/>
</dbReference>
<feature type="chain" id="PRO_5007827186" description="SsuA/THI5-like domain-containing protein" evidence="1">
    <location>
        <begin position="30"/>
        <end position="350"/>
    </location>
</feature>
<dbReference type="SUPFAM" id="SSF53850">
    <property type="entry name" value="Periplasmic binding protein-like II"/>
    <property type="match status" value="1"/>
</dbReference>
<feature type="signal peptide" evidence="1">
    <location>
        <begin position="1"/>
        <end position="29"/>
    </location>
</feature>
<dbReference type="Proteomes" id="UP000076574">
    <property type="component" value="Unassembled WGS sequence"/>
</dbReference>
<evidence type="ECO:0000313" key="4">
    <source>
        <dbReference type="Proteomes" id="UP000076574"/>
    </source>
</evidence>
<name>A0A161SL88_9BRAD</name>
<keyword evidence="4" id="KW-1185">Reference proteome</keyword>
<accession>A0A161SL88</accession>
<evidence type="ECO:0000259" key="2">
    <source>
        <dbReference type="Pfam" id="PF09084"/>
    </source>
</evidence>
<dbReference type="GO" id="GO:0009228">
    <property type="term" value="P:thiamine biosynthetic process"/>
    <property type="evidence" value="ECO:0007669"/>
    <property type="project" value="InterPro"/>
</dbReference>
<evidence type="ECO:0000313" key="3">
    <source>
        <dbReference type="EMBL" id="KZD20882.1"/>
    </source>
</evidence>
<dbReference type="RefSeq" id="WP_068737716.1">
    <property type="nucleotide sequence ID" value="NZ_LVYV01000054.1"/>
</dbReference>
<evidence type="ECO:0000256" key="1">
    <source>
        <dbReference type="SAM" id="SignalP"/>
    </source>
</evidence>
<keyword evidence="1" id="KW-0732">Signal</keyword>
<dbReference type="Gene3D" id="3.40.190.10">
    <property type="entry name" value="Periplasmic binding protein-like II"/>
    <property type="match status" value="2"/>
</dbReference>
<protein>
    <recommendedName>
        <fullName evidence="2">SsuA/THI5-like domain-containing protein</fullName>
    </recommendedName>
</protein>
<dbReference type="AlphaFoldDB" id="A0A161SL88"/>
<dbReference type="PANTHER" id="PTHR31528:SF15">
    <property type="entry name" value="RIBOFLAVIN-BINDING PROTEIN RIBY"/>
    <property type="match status" value="1"/>
</dbReference>
<dbReference type="PANTHER" id="PTHR31528">
    <property type="entry name" value="4-AMINO-5-HYDROXYMETHYL-2-METHYLPYRIMIDINE PHOSPHATE SYNTHASE THI11-RELATED"/>
    <property type="match status" value="1"/>
</dbReference>
<sequence>MTERRALRGLLTLVLALGVAAGTLTFAQAAGPTKIKFTLDWKIQGLHAWYYWAKAKGYFKDENLDVTIDQGEGSAATVTRIMSGAYDAGFGDINAIIQNAATKPDDAPVMVYMIYNKTPFALLSKADGPIKTLKNLEGSKLASPSGSASLKLLPLLAKQNGIDYSKISILQVSPALQEQMLLQGQVDSIAVFAATSYLNLVSLKVDPDKDFRWNFYSDAGLDLYSNGVMVSQKLLKGHPEAVKGLLRAINRSIKETVQAPDAAIDLLATEEPLIKKDIEKRRLTYVYNNFINTPEVGDLGLGELDQKRLGSAISTIVTSFELPRTPKPDDVFNNTFLPAKPDRMPPTIAP</sequence>